<accession>A0A645JNG9</accession>
<keyword evidence="1" id="KW-0472">Membrane</keyword>
<protein>
    <recommendedName>
        <fullName evidence="3">Symporter YjmB</fullName>
    </recommendedName>
</protein>
<comment type="caution">
    <text evidence="2">The sequence shown here is derived from an EMBL/GenBank/DDBJ whole genome shotgun (WGS) entry which is preliminary data.</text>
</comment>
<dbReference type="SUPFAM" id="SSF103473">
    <property type="entry name" value="MFS general substrate transporter"/>
    <property type="match status" value="1"/>
</dbReference>
<feature type="transmembrane region" description="Helical" evidence="1">
    <location>
        <begin position="67"/>
        <end position="88"/>
    </location>
</feature>
<evidence type="ECO:0000256" key="1">
    <source>
        <dbReference type="SAM" id="Phobius"/>
    </source>
</evidence>
<feature type="transmembrane region" description="Helical" evidence="1">
    <location>
        <begin position="21"/>
        <end position="47"/>
    </location>
</feature>
<gene>
    <name evidence="2" type="ORF">SDC9_212609</name>
</gene>
<organism evidence="2">
    <name type="scientific">bioreactor metagenome</name>
    <dbReference type="NCBI Taxonomy" id="1076179"/>
    <lineage>
        <taxon>unclassified sequences</taxon>
        <taxon>metagenomes</taxon>
        <taxon>ecological metagenomes</taxon>
    </lineage>
</organism>
<evidence type="ECO:0000313" key="2">
    <source>
        <dbReference type="EMBL" id="MPN64832.1"/>
    </source>
</evidence>
<evidence type="ECO:0008006" key="3">
    <source>
        <dbReference type="Google" id="ProtNLM"/>
    </source>
</evidence>
<dbReference type="EMBL" id="VSSQ01146284">
    <property type="protein sequence ID" value="MPN64832.1"/>
    <property type="molecule type" value="Genomic_DNA"/>
</dbReference>
<dbReference type="InterPro" id="IPR036259">
    <property type="entry name" value="MFS_trans_sf"/>
</dbReference>
<reference evidence="2" key="1">
    <citation type="submission" date="2019-08" db="EMBL/GenBank/DDBJ databases">
        <authorList>
            <person name="Kucharzyk K."/>
            <person name="Murdoch R.W."/>
            <person name="Higgins S."/>
            <person name="Loffler F."/>
        </authorList>
    </citation>
    <scope>NUCLEOTIDE SEQUENCE</scope>
</reference>
<dbReference type="AlphaFoldDB" id="A0A645JNG9"/>
<proteinExistence type="predicted"/>
<name>A0A645JNG9_9ZZZZ</name>
<sequence length="118" mass="13115">MAYDTTEVDEFVNGKRREGVLVSYMSFAQKIGGAVAMWISGLILQFVQYDGTSATQTPLAQSGIIAMYTWIPAIFLALSVLSVFIYPLTKKKHDLISRALELKKQGKPYSTEGFDDLI</sequence>
<keyword evidence="1" id="KW-1133">Transmembrane helix</keyword>
<keyword evidence="1" id="KW-0812">Transmembrane</keyword>
<dbReference type="Pfam" id="PF13347">
    <property type="entry name" value="MFS_2"/>
    <property type="match status" value="1"/>
</dbReference>